<dbReference type="GO" id="GO:0005829">
    <property type="term" value="C:cytosol"/>
    <property type="evidence" value="ECO:0007669"/>
    <property type="project" value="TreeGrafter"/>
</dbReference>
<feature type="binding site" evidence="11">
    <location>
        <begin position="272"/>
        <end position="286"/>
    </location>
    <ligand>
        <name>NAD(+)</name>
        <dbReference type="ChEBI" id="CHEBI:57540"/>
    </ligand>
</feature>
<keyword evidence="8 11" id="KW-0520">NAD</keyword>
<keyword evidence="11" id="KW-0963">Cytoplasm</keyword>
<dbReference type="PANTHER" id="PTHR11806">
    <property type="entry name" value="GLUCOSE INHIBITED DIVISION PROTEIN A"/>
    <property type="match status" value="1"/>
</dbReference>
<dbReference type="InterPro" id="IPR002218">
    <property type="entry name" value="MnmG-rel"/>
</dbReference>
<gene>
    <name evidence="11 13" type="primary">mnmG</name>
    <name evidence="11" type="synonym">gidA</name>
    <name evidence="13" type="ORF">TRM7557_02509</name>
</gene>
<dbReference type="InterPro" id="IPR047001">
    <property type="entry name" value="MnmG_C_subdom"/>
</dbReference>
<sequence>MKHSAYDVVVVGGGHAGSEAAHAAARMGASTALVTLHEDGIGVMSCNPAIGGLGKGHLVREIDAMDGVMGRVADLAGIQFRLLNRRKGPAVQGPRAQADRAIYRTEMLKATKAQPNLDIVEGEVTDFSFSEEKHVAGVVLADGREINAGAVILTSGTFLNGIIHIGDVSRPGGRIGDRPSIKLAERLASFDLPLGRLKTGTPPRLDGKTIRWADLDEQPGDEDPTFFSFLTKGTFAQQIACGITHTNEKTHDIIRANLDRSAMYGGHIEGVGPRYCPSIEDKIVRFADKLSHQIFLEPEGVTDDTVYPNGISTSLPEDVQVAYVRSIFGLEEAVILQPGYAIEYDYVDPRALSQTLELRDVKGLYLAGQINGTTGYEEAAAQGMVAGFNAALSCQGRDPLLFSRATSYIGVMIDDLTTHGVSEPYRMFTSRAEFRLSLRADNADQRLTPLAMELGCVGDERREHFEDKIGHLNKAVSLMKSRHFTPKQILETGIAVNQDGNRRDGIEVLAFPDVDFASIAPLFPELSDLSQEITSQLERDALYANYIERQRKEVEAMRKDEAHVIPSDFDYAIDGLSNELQQKLNRIKPANLAQAARIEGMTPAALALILGRVKRGSLQKGKTA</sequence>
<feature type="binding site" evidence="11">
    <location>
        <position position="124"/>
    </location>
    <ligand>
        <name>FAD</name>
        <dbReference type="ChEBI" id="CHEBI:57692"/>
    </ligand>
</feature>
<dbReference type="Gene3D" id="3.50.50.60">
    <property type="entry name" value="FAD/NAD(P)-binding domain"/>
    <property type="match status" value="2"/>
</dbReference>
<dbReference type="InterPro" id="IPR026904">
    <property type="entry name" value="MnmG_C"/>
</dbReference>
<reference evidence="13 14" key="1">
    <citation type="submission" date="2015-09" db="EMBL/GenBank/DDBJ databases">
        <authorList>
            <consortium name="Swine Surveillance"/>
        </authorList>
    </citation>
    <scope>NUCLEOTIDE SEQUENCE [LARGE SCALE GENOMIC DNA]</scope>
    <source>
        <strain evidence="13 14">CECT 7557</strain>
    </source>
</reference>
<dbReference type="Proteomes" id="UP000052022">
    <property type="component" value="Unassembled WGS sequence"/>
</dbReference>
<dbReference type="STRING" id="928856.SAMN04488049_101209"/>
<evidence type="ECO:0000256" key="1">
    <source>
        <dbReference type="ARBA" id="ARBA00001974"/>
    </source>
</evidence>
<keyword evidence="7 11" id="KW-0274">FAD</keyword>
<evidence type="ECO:0000256" key="5">
    <source>
        <dbReference type="ARBA" id="ARBA00022630"/>
    </source>
</evidence>
<comment type="function">
    <text evidence="2 11">NAD-binding protein involved in the addition of a carboxymethylaminomethyl (cmnm) group at the wobble position (U34) of certain tRNAs, forming tRNA-cmnm(5)s(2)U34.</text>
</comment>
<dbReference type="InterPro" id="IPR044920">
    <property type="entry name" value="MnmG_C_subdom_sf"/>
</dbReference>
<feature type="domain" description="tRNA uridine 5-carboxymethylaminomethyl modification enzyme C-terminal subdomain" evidence="12">
    <location>
        <begin position="541"/>
        <end position="611"/>
    </location>
</feature>
<evidence type="ECO:0000256" key="4">
    <source>
        <dbReference type="ARBA" id="ARBA00020461"/>
    </source>
</evidence>
<dbReference type="EMBL" id="CYSD01000037">
    <property type="protein sequence ID" value="CUH79660.1"/>
    <property type="molecule type" value="Genomic_DNA"/>
</dbReference>
<dbReference type="SUPFAM" id="SSF51905">
    <property type="entry name" value="FAD/NAD(P)-binding domain"/>
    <property type="match status" value="1"/>
</dbReference>
<dbReference type="FunFam" id="3.50.50.60:FF:000082">
    <property type="entry name" value="protein MTO1 homolog, mitochondrial isoform X1"/>
    <property type="match status" value="1"/>
</dbReference>
<dbReference type="InterPro" id="IPR004416">
    <property type="entry name" value="MnmG"/>
</dbReference>
<feature type="binding site" evidence="11">
    <location>
        <position position="369"/>
    </location>
    <ligand>
        <name>FAD</name>
        <dbReference type="ChEBI" id="CHEBI:57692"/>
    </ligand>
</feature>
<dbReference type="RefSeq" id="WP_058290530.1">
    <property type="nucleotide sequence ID" value="NZ_CYSD01000037.1"/>
</dbReference>
<dbReference type="Pfam" id="PF21680">
    <property type="entry name" value="GIDA_C_1st"/>
    <property type="match status" value="1"/>
</dbReference>
<dbReference type="GO" id="GO:0030488">
    <property type="term" value="P:tRNA methylation"/>
    <property type="evidence" value="ECO:0007669"/>
    <property type="project" value="TreeGrafter"/>
</dbReference>
<evidence type="ECO:0000256" key="8">
    <source>
        <dbReference type="ARBA" id="ARBA00023027"/>
    </source>
</evidence>
<comment type="subunit">
    <text evidence="9 11">Homodimer. Heterotetramer of two MnmE and two MnmG subunits.</text>
</comment>
<evidence type="ECO:0000256" key="7">
    <source>
        <dbReference type="ARBA" id="ARBA00022827"/>
    </source>
</evidence>
<keyword evidence="6 11" id="KW-0819">tRNA processing</keyword>
<evidence type="ECO:0000256" key="2">
    <source>
        <dbReference type="ARBA" id="ARBA00003717"/>
    </source>
</evidence>
<organism evidence="13 14">
    <name type="scientific">Tritonibacter multivorans</name>
    <dbReference type="NCBI Taxonomy" id="928856"/>
    <lineage>
        <taxon>Bacteria</taxon>
        <taxon>Pseudomonadati</taxon>
        <taxon>Pseudomonadota</taxon>
        <taxon>Alphaproteobacteria</taxon>
        <taxon>Rhodobacterales</taxon>
        <taxon>Paracoccaceae</taxon>
        <taxon>Tritonibacter</taxon>
    </lineage>
</organism>
<dbReference type="FunFam" id="3.50.50.60:FF:000002">
    <property type="entry name" value="tRNA uridine 5-carboxymethylaminomethyl modification enzyme MnmG"/>
    <property type="match status" value="1"/>
</dbReference>
<feature type="binding site" evidence="11">
    <location>
        <begin position="12"/>
        <end position="17"/>
    </location>
    <ligand>
        <name>FAD</name>
        <dbReference type="ChEBI" id="CHEBI:57692"/>
    </ligand>
</feature>
<evidence type="ECO:0000256" key="11">
    <source>
        <dbReference type="HAMAP-Rule" id="MF_00129"/>
    </source>
</evidence>
<dbReference type="NCBIfam" id="TIGR00136">
    <property type="entry name" value="mnmG_gidA"/>
    <property type="match status" value="1"/>
</dbReference>
<accession>A0A0P1GDC1</accession>
<dbReference type="PANTHER" id="PTHR11806:SF0">
    <property type="entry name" value="PROTEIN MTO1 HOMOLOG, MITOCHONDRIAL"/>
    <property type="match status" value="1"/>
</dbReference>
<dbReference type="InterPro" id="IPR049312">
    <property type="entry name" value="GIDA_C_N"/>
</dbReference>
<feature type="binding site" evidence="11">
    <location>
        <position position="180"/>
    </location>
    <ligand>
        <name>FAD</name>
        <dbReference type="ChEBI" id="CHEBI:57692"/>
    </ligand>
</feature>
<dbReference type="GO" id="GO:0002098">
    <property type="term" value="P:tRNA wobble uridine modification"/>
    <property type="evidence" value="ECO:0007669"/>
    <property type="project" value="InterPro"/>
</dbReference>
<dbReference type="AlphaFoldDB" id="A0A0P1GDC1"/>
<protein>
    <recommendedName>
        <fullName evidence="4 11">tRNA uridine 5-carboxymethylaminomethyl modification enzyme MnmG</fullName>
    </recommendedName>
    <alternativeName>
        <fullName evidence="10 11">Glucose-inhibited division protein A</fullName>
    </alternativeName>
</protein>
<dbReference type="Gene3D" id="1.10.150.570">
    <property type="entry name" value="GidA associated domain, C-terminal subdomain"/>
    <property type="match status" value="1"/>
</dbReference>
<comment type="subcellular location">
    <subcellularLocation>
        <location evidence="11">Cytoplasm</location>
    </subcellularLocation>
</comment>
<dbReference type="InterPro" id="IPR036188">
    <property type="entry name" value="FAD/NAD-bd_sf"/>
</dbReference>
<comment type="cofactor">
    <cofactor evidence="1 11">
        <name>FAD</name>
        <dbReference type="ChEBI" id="CHEBI:57692"/>
    </cofactor>
</comment>
<name>A0A0P1GDC1_9RHOB</name>
<proteinExistence type="inferred from homology"/>
<comment type="similarity">
    <text evidence="3 11">Belongs to the MnmG family.</text>
</comment>
<evidence type="ECO:0000256" key="9">
    <source>
        <dbReference type="ARBA" id="ARBA00025948"/>
    </source>
</evidence>
<evidence type="ECO:0000256" key="3">
    <source>
        <dbReference type="ARBA" id="ARBA00007653"/>
    </source>
</evidence>
<dbReference type="OrthoDB" id="9815560at2"/>
<evidence type="ECO:0000256" key="6">
    <source>
        <dbReference type="ARBA" id="ARBA00022694"/>
    </source>
</evidence>
<dbReference type="InterPro" id="IPR040131">
    <property type="entry name" value="MnmG_N"/>
</dbReference>
<dbReference type="HAMAP" id="MF_00129">
    <property type="entry name" value="MnmG_GidA"/>
    <property type="match status" value="1"/>
</dbReference>
<dbReference type="SMART" id="SM01228">
    <property type="entry name" value="GIDA_assoc_3"/>
    <property type="match status" value="1"/>
</dbReference>
<dbReference type="Pfam" id="PF13932">
    <property type="entry name" value="SAM_GIDA_C"/>
    <property type="match status" value="1"/>
</dbReference>
<dbReference type="PROSITE" id="PS01280">
    <property type="entry name" value="GIDA_1"/>
    <property type="match status" value="1"/>
</dbReference>
<keyword evidence="14" id="KW-1185">Reference proteome</keyword>
<dbReference type="GO" id="GO:0050660">
    <property type="term" value="F:flavin adenine dinucleotide binding"/>
    <property type="evidence" value="ECO:0007669"/>
    <property type="project" value="UniProtKB-UniRule"/>
</dbReference>
<dbReference type="InterPro" id="IPR020595">
    <property type="entry name" value="MnmG-rel_CS"/>
</dbReference>
<dbReference type="Pfam" id="PF01134">
    <property type="entry name" value="GIDA"/>
    <property type="match status" value="1"/>
</dbReference>
<evidence type="ECO:0000313" key="14">
    <source>
        <dbReference type="Proteomes" id="UP000052022"/>
    </source>
</evidence>
<evidence type="ECO:0000259" key="12">
    <source>
        <dbReference type="SMART" id="SM01228"/>
    </source>
</evidence>
<dbReference type="FunFam" id="1.10.150.570:FF:000001">
    <property type="entry name" value="tRNA uridine 5-carboxymethylaminomethyl modification enzyme MnmG"/>
    <property type="match status" value="1"/>
</dbReference>
<keyword evidence="5 11" id="KW-0285">Flavoprotein</keyword>
<evidence type="ECO:0000313" key="13">
    <source>
        <dbReference type="EMBL" id="CUH79660.1"/>
    </source>
</evidence>
<evidence type="ECO:0000256" key="10">
    <source>
        <dbReference type="ARBA" id="ARBA00031800"/>
    </source>
</evidence>